<dbReference type="PROSITE" id="PS51257">
    <property type="entry name" value="PROKAR_LIPOPROTEIN"/>
    <property type="match status" value="1"/>
</dbReference>
<feature type="chain" id="PRO_5044970091" description="RxLR effector protein" evidence="5">
    <location>
        <begin position="24"/>
        <end position="107"/>
    </location>
</feature>
<proteinExistence type="inferred from homology"/>
<sequence length="107" mass="12327">MRLSHILLVATVTFLSCYGTIAAAHTLALETNQEISSTRRFLKGNHDMDARKEERVTTPQFGMLSGLLKIPKFSKFPGIKQLNRLFHKAGKNRFNKRWKTKYEANNF</sequence>
<feature type="signal peptide" evidence="5">
    <location>
        <begin position="1"/>
        <end position="23"/>
    </location>
</feature>
<keyword evidence="3 5" id="KW-0964">Secreted</keyword>
<comment type="domain">
    <text evidence="5">The RxLR-dEER motif acts to carry the protein into the host cell cytoplasm through binding to cell surface phosphatidylinositol-3-phosphate.</text>
</comment>
<evidence type="ECO:0000256" key="5">
    <source>
        <dbReference type="RuleBase" id="RU367124"/>
    </source>
</evidence>
<dbReference type="Proteomes" id="UP000198211">
    <property type="component" value="Unassembled WGS sequence"/>
</dbReference>
<organism evidence="6 7">
    <name type="scientific">Phytophthora megakarya</name>
    <dbReference type="NCBI Taxonomy" id="4795"/>
    <lineage>
        <taxon>Eukaryota</taxon>
        <taxon>Sar</taxon>
        <taxon>Stramenopiles</taxon>
        <taxon>Oomycota</taxon>
        <taxon>Peronosporomycetes</taxon>
        <taxon>Peronosporales</taxon>
        <taxon>Peronosporaceae</taxon>
        <taxon>Phytophthora</taxon>
    </lineage>
</organism>
<comment type="caution">
    <text evidence="6">The sequence shown here is derived from an EMBL/GenBank/DDBJ whole genome shotgun (WGS) entry which is preliminary data.</text>
</comment>
<evidence type="ECO:0000256" key="2">
    <source>
        <dbReference type="ARBA" id="ARBA00010400"/>
    </source>
</evidence>
<comment type="function">
    <text evidence="5">Effector that suppresses plant defense responses during pathogen infection.</text>
</comment>
<accession>A0A225V8L8</accession>
<evidence type="ECO:0000313" key="6">
    <source>
        <dbReference type="EMBL" id="OWZ01693.1"/>
    </source>
</evidence>
<evidence type="ECO:0000313" key="7">
    <source>
        <dbReference type="Proteomes" id="UP000198211"/>
    </source>
</evidence>
<comment type="subcellular location">
    <subcellularLocation>
        <location evidence="1 5">Secreted</location>
    </subcellularLocation>
</comment>
<dbReference type="InterPro" id="IPR031825">
    <property type="entry name" value="RXLR"/>
</dbReference>
<dbReference type="AlphaFoldDB" id="A0A225V8L8"/>
<evidence type="ECO:0000256" key="1">
    <source>
        <dbReference type="ARBA" id="ARBA00004613"/>
    </source>
</evidence>
<dbReference type="EMBL" id="NBNE01006661">
    <property type="protein sequence ID" value="OWZ01693.1"/>
    <property type="molecule type" value="Genomic_DNA"/>
</dbReference>
<keyword evidence="7" id="KW-1185">Reference proteome</keyword>
<evidence type="ECO:0000256" key="3">
    <source>
        <dbReference type="ARBA" id="ARBA00022525"/>
    </source>
</evidence>
<evidence type="ECO:0000256" key="4">
    <source>
        <dbReference type="ARBA" id="ARBA00022729"/>
    </source>
</evidence>
<gene>
    <name evidence="6" type="ORF">PHMEG_00026869</name>
</gene>
<protein>
    <recommendedName>
        <fullName evidence="5">RxLR effector protein</fullName>
    </recommendedName>
</protein>
<reference evidence="7" key="1">
    <citation type="submission" date="2017-03" db="EMBL/GenBank/DDBJ databases">
        <title>Phytopthora megakarya and P. palmivora, two closely related causual agents of cacao black pod achieved similar genome size and gene model numbers by different mechanisms.</title>
        <authorList>
            <person name="Ali S."/>
            <person name="Shao J."/>
            <person name="Larry D.J."/>
            <person name="Kronmiller B."/>
            <person name="Shen D."/>
            <person name="Strem M.D."/>
            <person name="Melnick R.L."/>
            <person name="Guiltinan M.J."/>
            <person name="Tyler B.M."/>
            <person name="Meinhardt L.W."/>
            <person name="Bailey B.A."/>
        </authorList>
    </citation>
    <scope>NUCLEOTIDE SEQUENCE [LARGE SCALE GENOMIC DNA]</scope>
    <source>
        <strain evidence="7">zdho120</strain>
    </source>
</reference>
<dbReference type="Pfam" id="PF16810">
    <property type="entry name" value="RXLR"/>
    <property type="match status" value="1"/>
</dbReference>
<keyword evidence="4 5" id="KW-0732">Signal</keyword>
<name>A0A225V8L8_9STRA</name>
<comment type="similarity">
    <text evidence="2 5">Belongs to the RxLR effector family.</text>
</comment>